<evidence type="ECO:0000259" key="2">
    <source>
        <dbReference type="PROSITE" id="PS50846"/>
    </source>
</evidence>
<dbReference type="PANTHER" id="PTHR46594:SF4">
    <property type="entry name" value="P-TYPE CATION-TRANSPORTING ATPASE"/>
    <property type="match status" value="1"/>
</dbReference>
<dbReference type="CDD" id="cd00371">
    <property type="entry name" value="HMA"/>
    <property type="match status" value="1"/>
</dbReference>
<organism evidence="3 4">
    <name type="scientific">Flavobacterium silvisoli</name>
    <dbReference type="NCBI Taxonomy" id="2529433"/>
    <lineage>
        <taxon>Bacteria</taxon>
        <taxon>Pseudomonadati</taxon>
        <taxon>Bacteroidota</taxon>
        <taxon>Flavobacteriia</taxon>
        <taxon>Flavobacteriales</taxon>
        <taxon>Flavobacteriaceae</taxon>
        <taxon>Flavobacterium</taxon>
    </lineage>
</organism>
<dbReference type="Gene3D" id="3.30.70.100">
    <property type="match status" value="1"/>
</dbReference>
<dbReference type="InterPro" id="IPR006121">
    <property type="entry name" value="HMA_dom"/>
</dbReference>
<dbReference type="PROSITE" id="PS50846">
    <property type="entry name" value="HMA_2"/>
    <property type="match status" value="1"/>
</dbReference>
<sequence length="130" mass="13681">MNFTKSLLICGLASTLLLSCKDTASKPTTADGNETSTTVEKKVPAVAVKPETASFKIEGMTCAIGCAKTIEKKLAKMDGVQKATVDFDKKEATVDFDASVLTPEKLVQAVESTGDGATYKVSNVKTNNKA</sequence>
<dbReference type="RefSeq" id="WP_131474618.1">
    <property type="nucleotide sequence ID" value="NZ_SJPE01000001.1"/>
</dbReference>
<gene>
    <name evidence="3" type="ORF">EZL74_00455</name>
</gene>
<dbReference type="AlphaFoldDB" id="A0A4Q9Z691"/>
<keyword evidence="4" id="KW-1185">Reference proteome</keyword>
<dbReference type="PROSITE" id="PS51257">
    <property type="entry name" value="PROKAR_LIPOPROTEIN"/>
    <property type="match status" value="1"/>
</dbReference>
<evidence type="ECO:0000256" key="1">
    <source>
        <dbReference type="ARBA" id="ARBA00022723"/>
    </source>
</evidence>
<dbReference type="InterPro" id="IPR036163">
    <property type="entry name" value="HMA_dom_sf"/>
</dbReference>
<dbReference type="GO" id="GO:0046872">
    <property type="term" value="F:metal ion binding"/>
    <property type="evidence" value="ECO:0007669"/>
    <property type="project" value="UniProtKB-KW"/>
</dbReference>
<name>A0A4Q9Z691_9FLAO</name>
<reference evidence="3 4" key="1">
    <citation type="submission" date="2019-02" db="EMBL/GenBank/DDBJ databases">
        <title>Flavobacterium sp. RD-2-33 isolated from forest soil.</title>
        <authorList>
            <person name="Chaudhary D.K."/>
        </authorList>
    </citation>
    <scope>NUCLEOTIDE SEQUENCE [LARGE SCALE GENOMIC DNA]</scope>
    <source>
        <strain evidence="3 4">RD-2-33</strain>
    </source>
</reference>
<dbReference type="SUPFAM" id="SSF55008">
    <property type="entry name" value="HMA, heavy metal-associated domain"/>
    <property type="match status" value="1"/>
</dbReference>
<dbReference type="EMBL" id="SJPE01000001">
    <property type="protein sequence ID" value="TBX71006.1"/>
    <property type="molecule type" value="Genomic_DNA"/>
</dbReference>
<dbReference type="Pfam" id="PF00403">
    <property type="entry name" value="HMA"/>
    <property type="match status" value="1"/>
</dbReference>
<protein>
    <submittedName>
        <fullName evidence="3">Heavy-metal-associated domain-containing protein</fullName>
    </submittedName>
</protein>
<dbReference type="Proteomes" id="UP000293300">
    <property type="component" value="Unassembled WGS sequence"/>
</dbReference>
<evidence type="ECO:0000313" key="3">
    <source>
        <dbReference type="EMBL" id="TBX71006.1"/>
    </source>
</evidence>
<keyword evidence="1" id="KW-0479">Metal-binding</keyword>
<proteinExistence type="predicted"/>
<dbReference type="PANTHER" id="PTHR46594">
    <property type="entry name" value="P-TYPE CATION-TRANSPORTING ATPASE"/>
    <property type="match status" value="1"/>
</dbReference>
<accession>A0A4Q9Z691</accession>
<feature type="domain" description="HMA" evidence="2">
    <location>
        <begin position="51"/>
        <end position="118"/>
    </location>
</feature>
<evidence type="ECO:0000313" key="4">
    <source>
        <dbReference type="Proteomes" id="UP000293300"/>
    </source>
</evidence>
<dbReference type="OrthoDB" id="1178902at2"/>
<comment type="caution">
    <text evidence="3">The sequence shown here is derived from an EMBL/GenBank/DDBJ whole genome shotgun (WGS) entry which is preliminary data.</text>
</comment>
<dbReference type="FunFam" id="3.30.70.100:FF:000005">
    <property type="entry name" value="Copper-exporting P-type ATPase A"/>
    <property type="match status" value="1"/>
</dbReference>